<gene>
    <name evidence="2" type="ORF">J5X75_34750</name>
</gene>
<feature type="chain" id="PRO_5047290380" evidence="1">
    <location>
        <begin position="29"/>
        <end position="407"/>
    </location>
</feature>
<sequence>MTNLARRLLALTATVAVLTGVTAAPAYAWDTVACDPAGVTSRDTQLAQQLNPQLTGQMKNRLTGYKISCARMVVDAVRARNLPLHAATIAVTTTIPETTIENVSYEYDHDSLGLFQQRASWGTREQRLNPAWATNAFLNKMLQLYPGGTWQNTAVGVVCQRVQVSAYPERYQPEAADGARIAAALWSRRGDSLSGDRHAEVVRKRDGILRASYNNGVNGDLTVRWGDPVQIGTGWNFADGAVYFADLSGDGYAEVIRKTDGDLYAYYNNGINSDLTVRWGDPVRIGNGWNYPDSAVYFADLTGDGYAEAIRKTDGDLYAYYNNGINSDLTVRWSGPVRIGNGWTDADSAVYFADLSGDGYAEVIRKENGNVFAYYNNGINGDLTVRWGEPVQIGTGWNDPDSALYFV</sequence>
<organism evidence="2 3">
    <name type="scientific">Actinoplanes flavus</name>
    <dbReference type="NCBI Taxonomy" id="2820290"/>
    <lineage>
        <taxon>Bacteria</taxon>
        <taxon>Bacillati</taxon>
        <taxon>Actinomycetota</taxon>
        <taxon>Actinomycetes</taxon>
        <taxon>Micromonosporales</taxon>
        <taxon>Micromonosporaceae</taxon>
        <taxon>Actinoplanes</taxon>
    </lineage>
</organism>
<protein>
    <submittedName>
        <fullName evidence="2">VCBS repeat-containing protein</fullName>
    </submittedName>
</protein>
<evidence type="ECO:0000313" key="3">
    <source>
        <dbReference type="Proteomes" id="UP000679690"/>
    </source>
</evidence>
<proteinExistence type="predicted"/>
<dbReference type="SUPFAM" id="SSF69318">
    <property type="entry name" value="Integrin alpha N-terminal domain"/>
    <property type="match status" value="1"/>
</dbReference>
<keyword evidence="1" id="KW-0732">Signal</keyword>
<evidence type="ECO:0000313" key="2">
    <source>
        <dbReference type="EMBL" id="MBO3742684.1"/>
    </source>
</evidence>
<dbReference type="Proteomes" id="UP000679690">
    <property type="component" value="Unassembled WGS sequence"/>
</dbReference>
<dbReference type="RefSeq" id="WP_208471877.1">
    <property type="nucleotide sequence ID" value="NZ_JAGFNS010000030.1"/>
</dbReference>
<evidence type="ECO:0000256" key="1">
    <source>
        <dbReference type="SAM" id="SignalP"/>
    </source>
</evidence>
<keyword evidence="3" id="KW-1185">Reference proteome</keyword>
<feature type="signal peptide" evidence="1">
    <location>
        <begin position="1"/>
        <end position="28"/>
    </location>
</feature>
<name>A0ABS3UVT3_9ACTN</name>
<comment type="caution">
    <text evidence="2">The sequence shown here is derived from an EMBL/GenBank/DDBJ whole genome shotgun (WGS) entry which is preliminary data.</text>
</comment>
<reference evidence="2 3" key="1">
    <citation type="submission" date="2021-03" db="EMBL/GenBank/DDBJ databases">
        <title>Actinoplanes flavus sp. nov., a novel actinomycete isolated from Coconut Palm rhizosphere soil.</title>
        <authorList>
            <person name="Luo X."/>
        </authorList>
    </citation>
    <scope>NUCLEOTIDE SEQUENCE [LARGE SCALE GENOMIC DNA]</scope>
    <source>
        <strain evidence="2 3">NEAU-H7</strain>
    </source>
</reference>
<dbReference type="EMBL" id="JAGFNS010000030">
    <property type="protein sequence ID" value="MBO3742684.1"/>
    <property type="molecule type" value="Genomic_DNA"/>
</dbReference>
<dbReference type="InterPro" id="IPR028994">
    <property type="entry name" value="Integrin_alpha_N"/>
</dbReference>
<accession>A0ABS3UVT3</accession>